<dbReference type="InterPro" id="IPR018383">
    <property type="entry name" value="UPF0324_pro"/>
</dbReference>
<proteinExistence type="inferred from homology"/>
<reference evidence="8 9" key="1">
    <citation type="submission" date="2017-02" db="EMBL/GenBank/DDBJ databases">
        <authorList>
            <person name="Peterson S.W."/>
        </authorList>
    </citation>
    <scope>NUCLEOTIDE SEQUENCE [LARGE SCALE GENOMIC DNA]</scope>
    <source>
        <strain evidence="8 9">ATCC BAA-908</strain>
    </source>
</reference>
<dbReference type="GeneID" id="78316504"/>
<dbReference type="RefSeq" id="WP_078933118.1">
    <property type="nucleotide sequence ID" value="NZ_FUWG01000008.1"/>
</dbReference>
<feature type="transmembrane region" description="Helical" evidence="7">
    <location>
        <begin position="320"/>
        <end position="338"/>
    </location>
</feature>
<sequence length="373" mass="39411">MKRFISIQNTALFVIALASTVILAAASNFMAGFIPYHLISAGVFAMLLGMALNPLIQKLLNRVCTKDGSDGFAGGLAFVSKTILKAGIVLMGFTLSFSQVLNVGKFSLIVMSFTLVAAFGFGNLFGRLFKMNWKLSNLISAGTGICGGSAIAAIAPVIDAEDSDIAYAISATFLFDIIMVIAFPIMGRAFEMTDLGYGLWAGTAVNDTSSVVAAGYAFSETAGNFATIVKLTRTLSIVPIVLLFGYINQRTIAAQKAGTDAITADSKTNGKKSFSIAKIFPWFILAFLGFVALRSIADILVPSVFDENSIKTAAALISKISKFAFVMALGAIGLKTPFTKVAKSGVKPMIHGFIISLLVVVVSFCVQAMLGQM</sequence>
<evidence type="ECO:0000256" key="4">
    <source>
        <dbReference type="ARBA" id="ARBA00022692"/>
    </source>
</evidence>
<protein>
    <submittedName>
        <fullName evidence="8">Conserved hypothetical integral membrane protein</fullName>
    </submittedName>
</protein>
<name>A0A1T4KJP8_TREPO</name>
<evidence type="ECO:0000256" key="6">
    <source>
        <dbReference type="ARBA" id="ARBA00023136"/>
    </source>
</evidence>
<comment type="similarity">
    <text evidence="2">Belongs to the UPF0324 family.</text>
</comment>
<feature type="transmembrane region" description="Helical" evidence="7">
    <location>
        <begin position="34"/>
        <end position="52"/>
    </location>
</feature>
<gene>
    <name evidence="8" type="ORF">SAMN02745149_01205</name>
</gene>
<organism evidence="8 9">
    <name type="scientific">Treponema porcinum</name>
    <dbReference type="NCBI Taxonomy" id="261392"/>
    <lineage>
        <taxon>Bacteria</taxon>
        <taxon>Pseudomonadati</taxon>
        <taxon>Spirochaetota</taxon>
        <taxon>Spirochaetia</taxon>
        <taxon>Spirochaetales</taxon>
        <taxon>Treponemataceae</taxon>
        <taxon>Treponema</taxon>
    </lineage>
</organism>
<evidence type="ECO:0000256" key="1">
    <source>
        <dbReference type="ARBA" id="ARBA00004651"/>
    </source>
</evidence>
<dbReference type="AlphaFoldDB" id="A0A1T4KJP8"/>
<accession>A0A1T4KJP8</accession>
<dbReference type="GO" id="GO:0005886">
    <property type="term" value="C:plasma membrane"/>
    <property type="evidence" value="ECO:0007669"/>
    <property type="project" value="UniProtKB-SubCell"/>
</dbReference>
<keyword evidence="4 7" id="KW-0812">Transmembrane</keyword>
<dbReference type="Proteomes" id="UP000190423">
    <property type="component" value="Unassembled WGS sequence"/>
</dbReference>
<feature type="transmembrane region" description="Helical" evidence="7">
    <location>
        <begin position="138"/>
        <end position="159"/>
    </location>
</feature>
<feature type="transmembrane region" description="Helical" evidence="7">
    <location>
        <begin position="197"/>
        <end position="219"/>
    </location>
</feature>
<evidence type="ECO:0000256" key="2">
    <source>
        <dbReference type="ARBA" id="ARBA00007977"/>
    </source>
</evidence>
<evidence type="ECO:0000256" key="5">
    <source>
        <dbReference type="ARBA" id="ARBA00022989"/>
    </source>
</evidence>
<feature type="transmembrane region" description="Helical" evidence="7">
    <location>
        <begin position="279"/>
        <end position="300"/>
    </location>
</feature>
<dbReference type="OrthoDB" id="9811391at2"/>
<dbReference type="Pfam" id="PF03601">
    <property type="entry name" value="Cons_hypoth698"/>
    <property type="match status" value="1"/>
</dbReference>
<feature type="transmembrane region" description="Helical" evidence="7">
    <location>
        <begin position="350"/>
        <end position="370"/>
    </location>
</feature>
<feature type="transmembrane region" description="Helical" evidence="7">
    <location>
        <begin position="225"/>
        <end position="247"/>
    </location>
</feature>
<dbReference type="PANTHER" id="PTHR30106:SF1">
    <property type="entry name" value="UPF0324 MEMBRANE PROTEIN FN0533"/>
    <property type="match status" value="1"/>
</dbReference>
<feature type="transmembrane region" description="Helical" evidence="7">
    <location>
        <begin position="106"/>
        <end position="126"/>
    </location>
</feature>
<feature type="transmembrane region" description="Helical" evidence="7">
    <location>
        <begin position="72"/>
        <end position="94"/>
    </location>
</feature>
<dbReference type="STRING" id="261392.SAMN02745149_01205"/>
<dbReference type="PANTHER" id="PTHR30106">
    <property type="entry name" value="INNER MEMBRANE PROTEIN YEIH-RELATED"/>
    <property type="match status" value="1"/>
</dbReference>
<keyword evidence="6 7" id="KW-0472">Membrane</keyword>
<keyword evidence="9" id="KW-1185">Reference proteome</keyword>
<evidence type="ECO:0000313" key="8">
    <source>
        <dbReference type="EMBL" id="SJZ42618.1"/>
    </source>
</evidence>
<dbReference type="EMBL" id="FUWG01000008">
    <property type="protein sequence ID" value="SJZ42618.1"/>
    <property type="molecule type" value="Genomic_DNA"/>
</dbReference>
<feature type="transmembrane region" description="Helical" evidence="7">
    <location>
        <begin position="165"/>
        <end position="185"/>
    </location>
</feature>
<evidence type="ECO:0000256" key="7">
    <source>
        <dbReference type="SAM" id="Phobius"/>
    </source>
</evidence>
<evidence type="ECO:0000256" key="3">
    <source>
        <dbReference type="ARBA" id="ARBA00022475"/>
    </source>
</evidence>
<keyword evidence="5 7" id="KW-1133">Transmembrane helix</keyword>
<evidence type="ECO:0000313" key="9">
    <source>
        <dbReference type="Proteomes" id="UP000190423"/>
    </source>
</evidence>
<comment type="subcellular location">
    <subcellularLocation>
        <location evidence="1">Cell membrane</location>
        <topology evidence="1">Multi-pass membrane protein</topology>
    </subcellularLocation>
</comment>
<keyword evidence="3" id="KW-1003">Cell membrane</keyword>